<keyword evidence="4" id="KW-0731">Sigma factor</keyword>
<dbReference type="SUPFAM" id="SSF88659">
    <property type="entry name" value="Sigma3 and sigma4 domains of RNA polymerase sigma factors"/>
    <property type="match status" value="1"/>
</dbReference>
<feature type="domain" description="RNA polymerase sigma-70 region 2" evidence="9">
    <location>
        <begin position="24"/>
        <end position="90"/>
    </location>
</feature>
<evidence type="ECO:0000259" key="9">
    <source>
        <dbReference type="Pfam" id="PF04542"/>
    </source>
</evidence>
<dbReference type="InterPro" id="IPR000838">
    <property type="entry name" value="RNA_pol_sigma70_ECF_CS"/>
</dbReference>
<dbReference type="InterPro" id="IPR036388">
    <property type="entry name" value="WH-like_DNA-bd_sf"/>
</dbReference>
<evidence type="ECO:0000256" key="6">
    <source>
        <dbReference type="ARBA" id="ARBA00023163"/>
    </source>
</evidence>
<reference evidence="11" key="1">
    <citation type="submission" date="2023-03" db="EMBL/GenBank/DDBJ databases">
        <authorList>
            <person name="Steffen K."/>
            <person name="Cardenas P."/>
        </authorList>
    </citation>
    <scope>NUCLEOTIDE SEQUENCE</scope>
</reference>
<dbReference type="InterPro" id="IPR013325">
    <property type="entry name" value="RNA_pol_sigma_r2"/>
</dbReference>
<name>A0AA35SH39_GEOBA</name>
<feature type="repeat" description="WD" evidence="7">
    <location>
        <begin position="564"/>
        <end position="605"/>
    </location>
</feature>
<dbReference type="GO" id="GO:0006352">
    <property type="term" value="P:DNA-templated transcription initiation"/>
    <property type="evidence" value="ECO:0007669"/>
    <property type="project" value="InterPro"/>
</dbReference>
<dbReference type="PROSITE" id="PS50294">
    <property type="entry name" value="WD_REPEATS_REGION"/>
    <property type="match status" value="3"/>
</dbReference>
<dbReference type="InterPro" id="IPR001680">
    <property type="entry name" value="WD40_rpt"/>
</dbReference>
<evidence type="ECO:0000256" key="7">
    <source>
        <dbReference type="PROSITE-ProRule" id="PRU00221"/>
    </source>
</evidence>
<dbReference type="SUPFAM" id="SSF50998">
    <property type="entry name" value="Quinoprotein alcohol dehydrogenase-like"/>
    <property type="match status" value="1"/>
</dbReference>
<dbReference type="InterPro" id="IPR019775">
    <property type="entry name" value="WD40_repeat_CS"/>
</dbReference>
<evidence type="ECO:0000313" key="12">
    <source>
        <dbReference type="Proteomes" id="UP001174909"/>
    </source>
</evidence>
<dbReference type="AlphaFoldDB" id="A0AA35SH39"/>
<dbReference type="Gene3D" id="1.10.10.10">
    <property type="entry name" value="Winged helix-like DNA-binding domain superfamily/Winged helix DNA-binding domain"/>
    <property type="match status" value="1"/>
</dbReference>
<keyword evidence="5" id="KW-0238">DNA-binding</keyword>
<dbReference type="Pfam" id="PF04545">
    <property type="entry name" value="Sigma70_r4"/>
    <property type="match status" value="1"/>
</dbReference>
<evidence type="ECO:0000256" key="1">
    <source>
        <dbReference type="ARBA" id="ARBA00022574"/>
    </source>
</evidence>
<dbReference type="PANTHER" id="PTHR19879">
    <property type="entry name" value="TRANSCRIPTION INITIATION FACTOR TFIID"/>
    <property type="match status" value="1"/>
</dbReference>
<dbReference type="GO" id="GO:0005829">
    <property type="term" value="C:cytosol"/>
    <property type="evidence" value="ECO:0007669"/>
    <property type="project" value="UniProtKB-ARBA"/>
</dbReference>
<dbReference type="NCBIfam" id="TIGR02937">
    <property type="entry name" value="sigma70-ECF"/>
    <property type="match status" value="1"/>
</dbReference>
<dbReference type="GO" id="GO:0003677">
    <property type="term" value="F:DNA binding"/>
    <property type="evidence" value="ECO:0007669"/>
    <property type="project" value="UniProtKB-KW"/>
</dbReference>
<keyword evidence="1 7" id="KW-0853">WD repeat</keyword>
<dbReference type="InterPro" id="IPR013324">
    <property type="entry name" value="RNA_pol_sigma_r3/r4-like"/>
</dbReference>
<dbReference type="SUPFAM" id="SSF88946">
    <property type="entry name" value="Sigma2 domain of RNA polymerase sigma factors"/>
    <property type="match status" value="1"/>
</dbReference>
<dbReference type="Pfam" id="PF00400">
    <property type="entry name" value="WD40"/>
    <property type="match status" value="3"/>
</dbReference>
<comment type="caution">
    <text evidence="11">The sequence shown here is derived from an EMBL/GenBank/DDBJ whole genome shotgun (WGS) entry which is preliminary data.</text>
</comment>
<evidence type="ECO:0000256" key="5">
    <source>
        <dbReference type="ARBA" id="ARBA00023125"/>
    </source>
</evidence>
<dbReference type="InterPro" id="IPR014284">
    <property type="entry name" value="RNA_pol_sigma-70_dom"/>
</dbReference>
<proteinExistence type="predicted"/>
<dbReference type="GO" id="GO:0016987">
    <property type="term" value="F:sigma factor activity"/>
    <property type="evidence" value="ECO:0007669"/>
    <property type="project" value="UniProtKB-KW"/>
</dbReference>
<feature type="compositionally biased region" description="Polar residues" evidence="8">
    <location>
        <begin position="287"/>
        <end position="298"/>
    </location>
</feature>
<dbReference type="Pfam" id="PF04542">
    <property type="entry name" value="Sigma70_r2"/>
    <property type="match status" value="1"/>
</dbReference>
<evidence type="ECO:0000259" key="10">
    <source>
        <dbReference type="Pfam" id="PF04545"/>
    </source>
</evidence>
<evidence type="ECO:0000313" key="11">
    <source>
        <dbReference type="EMBL" id="CAI8029878.1"/>
    </source>
</evidence>
<keyword evidence="12" id="KW-1185">Reference proteome</keyword>
<feature type="repeat" description="WD" evidence="7">
    <location>
        <begin position="606"/>
        <end position="647"/>
    </location>
</feature>
<dbReference type="InterPro" id="IPR020472">
    <property type="entry name" value="WD40_PAC1"/>
</dbReference>
<dbReference type="PROSITE" id="PS01063">
    <property type="entry name" value="SIGMA70_ECF"/>
    <property type="match status" value="1"/>
</dbReference>
<keyword evidence="6" id="KW-0804">Transcription</keyword>
<dbReference type="InterPro" id="IPR007630">
    <property type="entry name" value="RNA_pol_sigma70_r4"/>
</dbReference>
<dbReference type="Proteomes" id="UP001174909">
    <property type="component" value="Unassembled WGS sequence"/>
</dbReference>
<dbReference type="CDD" id="cd00200">
    <property type="entry name" value="WD40"/>
    <property type="match status" value="1"/>
</dbReference>
<feature type="repeat" description="WD" evidence="7">
    <location>
        <begin position="522"/>
        <end position="563"/>
    </location>
</feature>
<evidence type="ECO:0000256" key="8">
    <source>
        <dbReference type="SAM" id="MobiDB-lite"/>
    </source>
</evidence>
<dbReference type="Gene3D" id="1.10.1740.10">
    <property type="match status" value="1"/>
</dbReference>
<evidence type="ECO:0000256" key="4">
    <source>
        <dbReference type="ARBA" id="ARBA00023082"/>
    </source>
</evidence>
<dbReference type="SMART" id="SM00320">
    <property type="entry name" value="WD40"/>
    <property type="match status" value="6"/>
</dbReference>
<feature type="domain" description="RNA polymerase sigma-70 region 4" evidence="10">
    <location>
        <begin position="135"/>
        <end position="184"/>
    </location>
</feature>
<gene>
    <name evidence="11" type="ORF">GBAR_LOCUS16959</name>
</gene>
<accession>A0AA35SH39</accession>
<keyword evidence="2" id="KW-0677">Repeat</keyword>
<dbReference type="PROSITE" id="PS00678">
    <property type="entry name" value="WD_REPEATS_1"/>
    <property type="match status" value="2"/>
</dbReference>
<dbReference type="InterPro" id="IPR015943">
    <property type="entry name" value="WD40/YVTN_repeat-like_dom_sf"/>
</dbReference>
<dbReference type="CDD" id="cd06171">
    <property type="entry name" value="Sigma70_r4"/>
    <property type="match status" value="1"/>
</dbReference>
<dbReference type="InterPro" id="IPR011047">
    <property type="entry name" value="Quinoprotein_ADH-like_sf"/>
</dbReference>
<keyword evidence="3" id="KW-0805">Transcription regulation</keyword>
<organism evidence="11 12">
    <name type="scientific">Geodia barretti</name>
    <name type="common">Barrett's horny sponge</name>
    <dbReference type="NCBI Taxonomy" id="519541"/>
    <lineage>
        <taxon>Eukaryota</taxon>
        <taxon>Metazoa</taxon>
        <taxon>Porifera</taxon>
        <taxon>Demospongiae</taxon>
        <taxon>Heteroscleromorpha</taxon>
        <taxon>Tetractinellida</taxon>
        <taxon>Astrophorina</taxon>
        <taxon>Geodiidae</taxon>
        <taxon>Geodia</taxon>
    </lineage>
</organism>
<evidence type="ECO:0000256" key="3">
    <source>
        <dbReference type="ARBA" id="ARBA00023015"/>
    </source>
</evidence>
<dbReference type="Gene3D" id="2.130.10.10">
    <property type="entry name" value="YVTN repeat-like/Quinoprotein amine dehydrogenase"/>
    <property type="match status" value="3"/>
</dbReference>
<dbReference type="PROSITE" id="PS50082">
    <property type="entry name" value="WD_REPEATS_2"/>
    <property type="match status" value="3"/>
</dbReference>
<dbReference type="InterPro" id="IPR007627">
    <property type="entry name" value="RNA_pol_sigma70_r2"/>
</dbReference>
<protein>
    <submittedName>
        <fullName evidence="11">Uncharacterized WD repeat-containing protein alr3466</fullName>
    </submittedName>
</protein>
<sequence length="664" mass="73185">MMKNDDTKLIQRVLAGDDNAFSVLVRKYQKQVHALAWRKIGDFHIAEEITQDTFLKAYKRLATLKKPQRFASWLYVIAANRCSSWLRKKRLLTQPLEQLEETDNELLQKATYSGYVIEENERTAVAAQRDVVKKLLAKLQESERTVITLHYFGEMSCTEIGAFLGVSANTIKSRLRRAQQHLKKEEPMIREALDNFQITPNFTENVMREIARIKPITSSNGNQPIMPWAIAASTVAVVLLMLGIGNHQHLGRFQKPYSFDATSEMTIELIEAPLVLNLVSKPDARTQLGNTNALNKSNTPERKPNDTPALYAEAQTDEAVENYAKWELPKEAKARLGKGGINVIQFSPDGSQIAVGSNIGVWLYDVETGKELSLFAGMCQSLAFSPDGRYLVNGGGRYTTDEIQVWDTTTGHKVSLADAPTSAAALQFSSDSKRLISLSSLHLQKTISRLNIETGKVDVTTLKAGDRVISGVYALTFDKIAIGGWGGKIQLWDIMTGKKLFTLGGHADLPTQPFPSRLPSAPLQYQKQVLALAFSPDGTMLASGGKDNTVRLWNNASDSEPTVLQKHTGWTNVLAFSPDGKILASGSTDKTVLLWDTTTAELLATLSGHINGITAFAFSPDGSMLASGSTDGTIRFWNIKTGDVLAPRITGHTEWVKGVTFLQR</sequence>
<dbReference type="EMBL" id="CASHTH010002442">
    <property type="protein sequence ID" value="CAI8029878.1"/>
    <property type="molecule type" value="Genomic_DNA"/>
</dbReference>
<feature type="region of interest" description="Disordered" evidence="8">
    <location>
        <begin position="287"/>
        <end position="307"/>
    </location>
</feature>
<evidence type="ECO:0000256" key="2">
    <source>
        <dbReference type="ARBA" id="ARBA00022737"/>
    </source>
</evidence>
<dbReference type="PANTHER" id="PTHR19879:SF9">
    <property type="entry name" value="TRANSCRIPTION INITIATION FACTOR TFIID SUBUNIT 5"/>
    <property type="match status" value="1"/>
</dbReference>
<dbReference type="PRINTS" id="PR00320">
    <property type="entry name" value="GPROTEINBRPT"/>
</dbReference>